<dbReference type="EMBL" id="JAWZYT010000958">
    <property type="protein sequence ID" value="KAK4317026.1"/>
    <property type="molecule type" value="Genomic_DNA"/>
</dbReference>
<dbReference type="AlphaFoldDB" id="A0AAE1PYK8"/>
<protein>
    <submittedName>
        <fullName evidence="2">Uncharacterized protein</fullName>
    </submittedName>
</protein>
<keyword evidence="1" id="KW-0812">Transmembrane</keyword>
<feature type="transmembrane region" description="Helical" evidence="1">
    <location>
        <begin position="32"/>
        <end position="54"/>
    </location>
</feature>
<gene>
    <name evidence="2" type="ORF">Pmani_011838</name>
</gene>
<evidence type="ECO:0000313" key="2">
    <source>
        <dbReference type="EMBL" id="KAK4317026.1"/>
    </source>
</evidence>
<feature type="transmembrane region" description="Helical" evidence="1">
    <location>
        <begin position="66"/>
        <end position="89"/>
    </location>
</feature>
<proteinExistence type="predicted"/>
<accession>A0AAE1PYK8</accession>
<evidence type="ECO:0000256" key="1">
    <source>
        <dbReference type="SAM" id="Phobius"/>
    </source>
</evidence>
<organism evidence="2 3">
    <name type="scientific">Petrolisthes manimaculis</name>
    <dbReference type="NCBI Taxonomy" id="1843537"/>
    <lineage>
        <taxon>Eukaryota</taxon>
        <taxon>Metazoa</taxon>
        <taxon>Ecdysozoa</taxon>
        <taxon>Arthropoda</taxon>
        <taxon>Crustacea</taxon>
        <taxon>Multicrustacea</taxon>
        <taxon>Malacostraca</taxon>
        <taxon>Eumalacostraca</taxon>
        <taxon>Eucarida</taxon>
        <taxon>Decapoda</taxon>
        <taxon>Pleocyemata</taxon>
        <taxon>Anomura</taxon>
        <taxon>Galatheoidea</taxon>
        <taxon>Porcellanidae</taxon>
        <taxon>Petrolisthes</taxon>
    </lineage>
</organism>
<sequence length="122" mass="13552">MKTVMLAISGLGYGFALPLFNLLIVEELGLPMLLVTLSFISIGNAVFAIVVGTLTGVMRDVSGSYVTSLCFCACCVLLSSLLCLLLPVFRSLEERRQTHRQYQHQPLHQYMKQNEQQRSGVN</sequence>
<dbReference type="Proteomes" id="UP001292094">
    <property type="component" value="Unassembled WGS sequence"/>
</dbReference>
<keyword evidence="1" id="KW-1133">Transmembrane helix</keyword>
<evidence type="ECO:0000313" key="3">
    <source>
        <dbReference type="Proteomes" id="UP001292094"/>
    </source>
</evidence>
<dbReference type="SUPFAM" id="SSF103473">
    <property type="entry name" value="MFS general substrate transporter"/>
    <property type="match status" value="1"/>
</dbReference>
<keyword evidence="3" id="KW-1185">Reference proteome</keyword>
<keyword evidence="1" id="KW-0472">Membrane</keyword>
<dbReference type="InterPro" id="IPR036259">
    <property type="entry name" value="MFS_trans_sf"/>
</dbReference>
<reference evidence="2" key="1">
    <citation type="submission" date="2023-11" db="EMBL/GenBank/DDBJ databases">
        <title>Genome assemblies of two species of porcelain crab, Petrolisthes cinctipes and Petrolisthes manimaculis (Anomura: Porcellanidae).</title>
        <authorList>
            <person name="Angst P."/>
        </authorList>
    </citation>
    <scope>NUCLEOTIDE SEQUENCE</scope>
    <source>
        <strain evidence="2">PB745_02</strain>
        <tissue evidence="2">Gill</tissue>
    </source>
</reference>
<feature type="transmembrane region" description="Helical" evidence="1">
    <location>
        <begin position="6"/>
        <end position="25"/>
    </location>
</feature>
<comment type="caution">
    <text evidence="2">The sequence shown here is derived from an EMBL/GenBank/DDBJ whole genome shotgun (WGS) entry which is preliminary data.</text>
</comment>
<name>A0AAE1PYK8_9EUCA</name>